<comment type="caution">
    <text evidence="3">The sequence shown here is derived from an EMBL/GenBank/DDBJ whole genome shotgun (WGS) entry which is preliminary data.</text>
</comment>
<keyword evidence="1" id="KW-0175">Coiled coil</keyword>
<protein>
    <recommendedName>
        <fullName evidence="5">Extracellular protein</fullName>
    </recommendedName>
</protein>
<evidence type="ECO:0000256" key="1">
    <source>
        <dbReference type="SAM" id="Coils"/>
    </source>
</evidence>
<evidence type="ECO:0000313" key="4">
    <source>
        <dbReference type="Proteomes" id="UP000051581"/>
    </source>
</evidence>
<feature type="coiled-coil region" evidence="1">
    <location>
        <begin position="204"/>
        <end position="231"/>
    </location>
</feature>
<organism evidence="3 4">
    <name type="scientific">Lentilactobacillus sunkii DSM 19904</name>
    <dbReference type="NCBI Taxonomy" id="1423808"/>
    <lineage>
        <taxon>Bacteria</taxon>
        <taxon>Bacillati</taxon>
        <taxon>Bacillota</taxon>
        <taxon>Bacilli</taxon>
        <taxon>Lactobacillales</taxon>
        <taxon>Lactobacillaceae</taxon>
        <taxon>Lentilactobacillus</taxon>
    </lineage>
</organism>
<feature type="chain" id="PRO_5039200674" description="Extracellular protein" evidence="2">
    <location>
        <begin position="23"/>
        <end position="494"/>
    </location>
</feature>
<dbReference type="RefSeq" id="WP_057825770.1">
    <property type="nucleotide sequence ID" value="NZ_AZEA01000015.1"/>
</dbReference>
<dbReference type="EMBL" id="AZEA01000015">
    <property type="protein sequence ID" value="KRK87832.1"/>
    <property type="molecule type" value="Genomic_DNA"/>
</dbReference>
<accession>A0A0R1KX47</accession>
<evidence type="ECO:0000256" key="2">
    <source>
        <dbReference type="SAM" id="SignalP"/>
    </source>
</evidence>
<dbReference type="PATRIC" id="fig|1423808.3.peg.777"/>
<evidence type="ECO:0008006" key="5">
    <source>
        <dbReference type="Google" id="ProtNLM"/>
    </source>
</evidence>
<sequence length="494" mass="55139">MKKPLKAIVIAAFALTSAGMFATTSTVKADIIDVPGAVKSIPQINSGNVLTNYNSDDLKTINNTSPVGNMDRKYNQGTIDPTTTNAGDTFATTAATTTTANAFKTQWFLPDGFNVTDYQHGNFQSVALDDSGNVYFVESNGSDTNLGVIIKFDTNKLKQLGLENDPMALWTAFNYFNPYTEEGAEHNNQYESYYESMKGSFNAVKKYSNKLANVKAEINDLKNAKRTDQTKFRKAKDTAKNHLEKVLKANTKKQAADEKKITALQKEIDSNQSDIDKIKAQNPDLFKNIEIAETAQLSPQVDIGHGQTLTFNPQNKHLYLVEDNTLTDLRNRDENNNVLEIDPNTMEPIRQYNFKMFQGTKGNLQLHTLVFDKNGNAYWGRKNGMGYMIFYGRLDENGVKFAAAPQKLRTRGGSPNQGVAFNNVNNRIYIVSDDVLTSIPIDKLEAGSATPDDINYSVFQSKREWECLAFDQQGYGHLLALWPAELMKTTEPLN</sequence>
<evidence type="ECO:0000313" key="3">
    <source>
        <dbReference type="EMBL" id="KRK87832.1"/>
    </source>
</evidence>
<name>A0A0R1KX47_9LACO</name>
<dbReference type="Proteomes" id="UP000051581">
    <property type="component" value="Unassembled WGS sequence"/>
</dbReference>
<reference evidence="3 4" key="1">
    <citation type="journal article" date="2015" name="Genome Announc.">
        <title>Expanding the biotechnology potential of lactobacilli through comparative genomics of 213 strains and associated genera.</title>
        <authorList>
            <person name="Sun Z."/>
            <person name="Harris H.M."/>
            <person name="McCann A."/>
            <person name="Guo C."/>
            <person name="Argimon S."/>
            <person name="Zhang W."/>
            <person name="Yang X."/>
            <person name="Jeffery I.B."/>
            <person name="Cooney J.C."/>
            <person name="Kagawa T.F."/>
            <person name="Liu W."/>
            <person name="Song Y."/>
            <person name="Salvetti E."/>
            <person name="Wrobel A."/>
            <person name="Rasinkangas P."/>
            <person name="Parkhill J."/>
            <person name="Rea M.C."/>
            <person name="O'Sullivan O."/>
            <person name="Ritari J."/>
            <person name="Douillard F.P."/>
            <person name="Paul Ross R."/>
            <person name="Yang R."/>
            <person name="Briner A.E."/>
            <person name="Felis G.E."/>
            <person name="de Vos W.M."/>
            <person name="Barrangou R."/>
            <person name="Klaenhammer T.R."/>
            <person name="Caufield P.W."/>
            <person name="Cui Y."/>
            <person name="Zhang H."/>
            <person name="O'Toole P.W."/>
        </authorList>
    </citation>
    <scope>NUCLEOTIDE SEQUENCE [LARGE SCALE GENOMIC DNA]</scope>
    <source>
        <strain evidence="3 4">DSM 19904</strain>
    </source>
</reference>
<feature type="signal peptide" evidence="2">
    <location>
        <begin position="1"/>
        <end position="22"/>
    </location>
</feature>
<keyword evidence="4" id="KW-1185">Reference proteome</keyword>
<proteinExistence type="predicted"/>
<gene>
    <name evidence="3" type="ORF">FD17_GL000773</name>
</gene>
<keyword evidence="2" id="KW-0732">Signal</keyword>
<dbReference type="AlphaFoldDB" id="A0A0R1KX47"/>
<dbReference type="SUPFAM" id="SSF58100">
    <property type="entry name" value="Bacterial hemolysins"/>
    <property type="match status" value="1"/>
</dbReference>
<dbReference type="SUPFAM" id="SSF63825">
    <property type="entry name" value="YWTD domain"/>
    <property type="match status" value="1"/>
</dbReference>
<dbReference type="OrthoDB" id="2255594at2"/>